<dbReference type="FunFam" id="3.30.200.20:FF:000348">
    <property type="entry name" value="Serine/threonine protein kinase"/>
    <property type="match status" value="1"/>
</dbReference>
<comment type="subcellular location">
    <subcellularLocation>
        <location evidence="1">Cell membrane</location>
        <topology evidence="1">Single-pass membrane protein</topology>
    </subcellularLocation>
</comment>
<gene>
    <name evidence="16" type="ORF">MGALJ_52530</name>
</gene>
<feature type="compositionally biased region" description="Pro residues" evidence="13">
    <location>
        <begin position="318"/>
        <end position="351"/>
    </location>
</feature>
<organism evidence="16 17">
    <name type="scientific">Mycobacterium gallinarum</name>
    <dbReference type="NCBI Taxonomy" id="39689"/>
    <lineage>
        <taxon>Bacteria</taxon>
        <taxon>Bacillati</taxon>
        <taxon>Actinomycetota</taxon>
        <taxon>Actinomycetes</taxon>
        <taxon>Mycobacteriales</taxon>
        <taxon>Mycobacteriaceae</taxon>
        <taxon>Mycobacterium</taxon>
    </lineage>
</organism>
<protein>
    <recommendedName>
        <fullName evidence="2">non-specific serine/threonine protein kinase</fullName>
        <ecNumber evidence="2">2.7.11.1</ecNumber>
    </recommendedName>
</protein>
<evidence type="ECO:0000256" key="3">
    <source>
        <dbReference type="ARBA" id="ARBA00022475"/>
    </source>
</evidence>
<dbReference type="InterPro" id="IPR017441">
    <property type="entry name" value="Protein_kinase_ATP_BS"/>
</dbReference>
<feature type="compositionally biased region" description="Pro residues" evidence="13">
    <location>
        <begin position="391"/>
        <end position="402"/>
    </location>
</feature>
<sequence>MDSPNSRVGQMFGHYRLTGLLGRGGMGEVYRADDTKKGRTVALKILAEQFWQDEKFRTRFQRESRAAAVLQEPHVIPIHDWGEIDGHPYIDMRLVEGQTLQELLSAGPLKPARASFIIGGVAAALDAAHAAGLIHRDVKPQNVIVTPSDFPYLVDFGIAEAKGESGLTNTGMQIGTWTYMAPERFRDREATPAVDVYALACVLFECLTGEPPFQSNSIEQIMTSHLFMPPPQPSQANRALSPAFDDVVARGMAKEPDDRYGSCGALGRATQRAVESDTAIRPAPDPGPTMPVPTQQAWNRPRTAPGFGDPTMHRPTNVAPPQPSYNTPPPSYPPPPAPSAPRPAASSPPPKAASRKWLMPAAIAGVAVLVLGGIGIAIGVLTNDDSKPVPTAQPDPSDPPVQRPGTDTDTKSPDPTPTANPLSVGSPPPPPLVGKDTSANPTSCTGDYALPGRNDPGTHARRGSADTSCFFTDSVLRSYWQKYGDASRDLREVSAPGAVDCVPGNGFRCDGANFVMECQARPGNAYITCTGGRDAVVYLY</sequence>
<evidence type="ECO:0000256" key="6">
    <source>
        <dbReference type="ARBA" id="ARBA00022692"/>
    </source>
</evidence>
<evidence type="ECO:0000256" key="5">
    <source>
        <dbReference type="ARBA" id="ARBA00022679"/>
    </source>
</evidence>
<dbReference type="FunFam" id="1.10.510.10:FF:000021">
    <property type="entry name" value="Serine/threonine protein kinase"/>
    <property type="match status" value="1"/>
</dbReference>
<keyword evidence="4" id="KW-0723">Serine/threonine-protein kinase</keyword>
<evidence type="ECO:0000256" key="14">
    <source>
        <dbReference type="SAM" id="Phobius"/>
    </source>
</evidence>
<evidence type="ECO:0000256" key="12">
    <source>
        <dbReference type="PROSITE-ProRule" id="PRU10141"/>
    </source>
</evidence>
<evidence type="ECO:0000256" key="11">
    <source>
        <dbReference type="ARBA" id="ARBA00023136"/>
    </source>
</evidence>
<dbReference type="Gene3D" id="3.30.200.20">
    <property type="entry name" value="Phosphorylase Kinase, domain 1"/>
    <property type="match status" value="1"/>
</dbReference>
<keyword evidence="6 14" id="KW-0812">Transmembrane</keyword>
<dbReference type="EC" id="2.7.11.1" evidence="2"/>
<dbReference type="EMBL" id="AP022601">
    <property type="protein sequence ID" value="BBY95584.1"/>
    <property type="molecule type" value="Genomic_DNA"/>
</dbReference>
<dbReference type="InterPro" id="IPR000719">
    <property type="entry name" value="Prot_kinase_dom"/>
</dbReference>
<dbReference type="Gene3D" id="1.10.510.10">
    <property type="entry name" value="Transferase(Phosphotransferase) domain 1"/>
    <property type="match status" value="1"/>
</dbReference>
<evidence type="ECO:0000256" key="7">
    <source>
        <dbReference type="ARBA" id="ARBA00022741"/>
    </source>
</evidence>
<dbReference type="PANTHER" id="PTHR43289">
    <property type="entry name" value="MITOGEN-ACTIVATED PROTEIN KINASE KINASE KINASE 20-RELATED"/>
    <property type="match status" value="1"/>
</dbReference>
<feature type="transmembrane region" description="Helical" evidence="14">
    <location>
        <begin position="357"/>
        <end position="381"/>
    </location>
</feature>
<keyword evidence="17" id="KW-1185">Reference proteome</keyword>
<evidence type="ECO:0000259" key="15">
    <source>
        <dbReference type="PROSITE" id="PS50011"/>
    </source>
</evidence>
<evidence type="ECO:0000313" key="17">
    <source>
        <dbReference type="Proteomes" id="UP000465785"/>
    </source>
</evidence>
<dbReference type="AlphaFoldDB" id="A0A9W4B808"/>
<dbReference type="SUPFAM" id="SSF56112">
    <property type="entry name" value="Protein kinase-like (PK-like)"/>
    <property type="match status" value="1"/>
</dbReference>
<dbReference type="GO" id="GO:0005524">
    <property type="term" value="F:ATP binding"/>
    <property type="evidence" value="ECO:0007669"/>
    <property type="project" value="UniProtKB-UniRule"/>
</dbReference>
<dbReference type="CDD" id="cd14014">
    <property type="entry name" value="STKc_PknB_like"/>
    <property type="match status" value="1"/>
</dbReference>
<proteinExistence type="predicted"/>
<dbReference type="PROSITE" id="PS00107">
    <property type="entry name" value="PROTEIN_KINASE_ATP"/>
    <property type="match status" value="1"/>
</dbReference>
<feature type="binding site" evidence="12">
    <location>
        <position position="44"/>
    </location>
    <ligand>
        <name>ATP</name>
        <dbReference type="ChEBI" id="CHEBI:30616"/>
    </ligand>
</feature>
<dbReference type="GO" id="GO:0080090">
    <property type="term" value="P:regulation of primary metabolic process"/>
    <property type="evidence" value="ECO:0007669"/>
    <property type="project" value="UniProtKB-ARBA"/>
</dbReference>
<feature type="region of interest" description="Disordered" evidence="13">
    <location>
        <begin position="254"/>
        <end position="353"/>
    </location>
</feature>
<keyword evidence="5" id="KW-0808">Transferase</keyword>
<dbReference type="PROSITE" id="PS00108">
    <property type="entry name" value="PROTEIN_KINASE_ST"/>
    <property type="match status" value="1"/>
</dbReference>
<keyword evidence="8" id="KW-0418">Kinase</keyword>
<evidence type="ECO:0000256" key="8">
    <source>
        <dbReference type="ARBA" id="ARBA00022777"/>
    </source>
</evidence>
<dbReference type="Pfam" id="PF00069">
    <property type="entry name" value="Pkinase"/>
    <property type="match status" value="1"/>
</dbReference>
<dbReference type="InterPro" id="IPR011009">
    <property type="entry name" value="Kinase-like_dom_sf"/>
</dbReference>
<dbReference type="GO" id="GO:0005886">
    <property type="term" value="C:plasma membrane"/>
    <property type="evidence" value="ECO:0007669"/>
    <property type="project" value="UniProtKB-SubCell"/>
</dbReference>
<dbReference type="GO" id="GO:0004674">
    <property type="term" value="F:protein serine/threonine kinase activity"/>
    <property type="evidence" value="ECO:0007669"/>
    <property type="project" value="UniProtKB-KW"/>
</dbReference>
<evidence type="ECO:0000256" key="10">
    <source>
        <dbReference type="ARBA" id="ARBA00022989"/>
    </source>
</evidence>
<feature type="region of interest" description="Disordered" evidence="13">
    <location>
        <begin position="384"/>
        <end position="464"/>
    </location>
</feature>
<name>A0A9W4B808_9MYCO</name>
<evidence type="ECO:0000256" key="13">
    <source>
        <dbReference type="SAM" id="MobiDB-lite"/>
    </source>
</evidence>
<keyword evidence="7 12" id="KW-0547">Nucleotide-binding</keyword>
<evidence type="ECO:0000256" key="1">
    <source>
        <dbReference type="ARBA" id="ARBA00004162"/>
    </source>
</evidence>
<evidence type="ECO:0000256" key="9">
    <source>
        <dbReference type="ARBA" id="ARBA00022840"/>
    </source>
</evidence>
<keyword evidence="11 14" id="KW-0472">Membrane</keyword>
<dbReference type="SMART" id="SM00220">
    <property type="entry name" value="S_TKc"/>
    <property type="match status" value="1"/>
</dbReference>
<dbReference type="InterPro" id="IPR008271">
    <property type="entry name" value="Ser/Thr_kinase_AS"/>
</dbReference>
<keyword evidence="9 12" id="KW-0067">ATP-binding</keyword>
<dbReference type="PANTHER" id="PTHR43289:SF6">
    <property type="entry name" value="SERINE_THREONINE-PROTEIN KINASE NEKL-3"/>
    <property type="match status" value="1"/>
</dbReference>
<keyword evidence="3" id="KW-1003">Cell membrane</keyword>
<accession>A0A9W4B808</accession>
<evidence type="ECO:0000313" key="16">
    <source>
        <dbReference type="EMBL" id="BBY95584.1"/>
    </source>
</evidence>
<keyword evidence="10 14" id="KW-1133">Transmembrane helix</keyword>
<dbReference type="KEGG" id="mgau:MGALJ_52530"/>
<dbReference type="PROSITE" id="PS50011">
    <property type="entry name" value="PROTEIN_KINASE_DOM"/>
    <property type="match status" value="1"/>
</dbReference>
<dbReference type="Proteomes" id="UP000465785">
    <property type="component" value="Chromosome"/>
</dbReference>
<feature type="domain" description="Protein kinase" evidence="15">
    <location>
        <begin position="15"/>
        <end position="274"/>
    </location>
</feature>
<evidence type="ECO:0000256" key="2">
    <source>
        <dbReference type="ARBA" id="ARBA00012513"/>
    </source>
</evidence>
<reference evidence="16 17" key="1">
    <citation type="journal article" date="2019" name="Emerg. Microbes Infect.">
        <title>Comprehensive subspecies identification of 175 nontuberculous mycobacteria species based on 7547 genomic profiles.</title>
        <authorList>
            <person name="Matsumoto Y."/>
            <person name="Kinjo T."/>
            <person name="Motooka D."/>
            <person name="Nabeya D."/>
            <person name="Jung N."/>
            <person name="Uechi K."/>
            <person name="Horii T."/>
            <person name="Iida T."/>
            <person name="Fujita J."/>
            <person name="Nakamura S."/>
        </authorList>
    </citation>
    <scope>NUCLEOTIDE SEQUENCE [LARGE SCALE GENOMIC DNA]</scope>
    <source>
        <strain evidence="16 17">JCM 6399</strain>
    </source>
</reference>
<evidence type="ECO:0000256" key="4">
    <source>
        <dbReference type="ARBA" id="ARBA00022527"/>
    </source>
</evidence>